<keyword evidence="3" id="KW-1185">Reference proteome</keyword>
<dbReference type="EMBL" id="RAWK01000502">
    <property type="protein sequence ID" value="RKH50822.1"/>
    <property type="molecule type" value="Genomic_DNA"/>
</dbReference>
<organism evidence="2 3">
    <name type="scientific">Corallococcus aberystwythensis</name>
    <dbReference type="NCBI Taxonomy" id="2316722"/>
    <lineage>
        <taxon>Bacteria</taxon>
        <taxon>Pseudomonadati</taxon>
        <taxon>Myxococcota</taxon>
        <taxon>Myxococcia</taxon>
        <taxon>Myxococcales</taxon>
        <taxon>Cystobacterineae</taxon>
        <taxon>Myxococcaceae</taxon>
        <taxon>Corallococcus</taxon>
    </lineage>
</organism>
<dbReference type="Proteomes" id="UP000267003">
    <property type="component" value="Unassembled WGS sequence"/>
</dbReference>
<protein>
    <submittedName>
        <fullName evidence="2">Uncharacterized protein</fullName>
    </submittedName>
</protein>
<dbReference type="OrthoDB" id="5522869at2"/>
<sequence length="61" mass="6828">MHQARKQLTVSAPTEPLRLGARRKRARPVGMQEMGPNLYEKIQSALTELSLVSTHERLSGT</sequence>
<gene>
    <name evidence="2" type="ORF">D7W81_40915</name>
</gene>
<dbReference type="AlphaFoldDB" id="A0A3A8PE96"/>
<reference evidence="3" key="1">
    <citation type="submission" date="2018-09" db="EMBL/GenBank/DDBJ databases">
        <authorList>
            <person name="Livingstone P.G."/>
            <person name="Whitworth D.E."/>
        </authorList>
    </citation>
    <scope>NUCLEOTIDE SEQUENCE [LARGE SCALE GENOMIC DNA]</scope>
    <source>
        <strain evidence="3">AB050A</strain>
    </source>
</reference>
<evidence type="ECO:0000313" key="3">
    <source>
        <dbReference type="Proteomes" id="UP000267003"/>
    </source>
</evidence>
<feature type="compositionally biased region" description="Polar residues" evidence="1">
    <location>
        <begin position="1"/>
        <end position="12"/>
    </location>
</feature>
<accession>A0A3A8PE96</accession>
<proteinExistence type="predicted"/>
<feature type="region of interest" description="Disordered" evidence="1">
    <location>
        <begin position="1"/>
        <end position="35"/>
    </location>
</feature>
<evidence type="ECO:0000313" key="2">
    <source>
        <dbReference type="EMBL" id="RKH50822.1"/>
    </source>
</evidence>
<name>A0A3A8PE96_9BACT</name>
<dbReference type="RefSeq" id="WP_120560714.1">
    <property type="nucleotide sequence ID" value="NZ_RAWK01000502.1"/>
</dbReference>
<comment type="caution">
    <text evidence="2">The sequence shown here is derived from an EMBL/GenBank/DDBJ whole genome shotgun (WGS) entry which is preliminary data.</text>
</comment>
<evidence type="ECO:0000256" key="1">
    <source>
        <dbReference type="SAM" id="MobiDB-lite"/>
    </source>
</evidence>